<accession>A0A226BZ81</accession>
<comment type="caution">
    <text evidence="1">The sequence shown here is derived from an EMBL/GenBank/DDBJ whole genome shotgun (WGS) entry which is preliminary data.</text>
</comment>
<evidence type="ECO:0000313" key="1">
    <source>
        <dbReference type="EMBL" id="OWZ83417.1"/>
    </source>
</evidence>
<organism evidence="1 2">
    <name type="scientific">Natranaerobius trueperi</name>
    <dbReference type="NCBI Taxonomy" id="759412"/>
    <lineage>
        <taxon>Bacteria</taxon>
        <taxon>Bacillati</taxon>
        <taxon>Bacillota</taxon>
        <taxon>Clostridia</taxon>
        <taxon>Natranaerobiales</taxon>
        <taxon>Natranaerobiaceae</taxon>
        <taxon>Natranaerobius</taxon>
    </lineage>
</organism>
<name>A0A226BZ81_9FIRM</name>
<dbReference type="RefSeq" id="WP_089023847.1">
    <property type="nucleotide sequence ID" value="NZ_NIQC01000018.1"/>
</dbReference>
<gene>
    <name evidence="1" type="ORF">CDO51_08470</name>
</gene>
<dbReference type="OrthoDB" id="2112267at2"/>
<evidence type="ECO:0000313" key="2">
    <source>
        <dbReference type="Proteomes" id="UP000214588"/>
    </source>
</evidence>
<dbReference type="AlphaFoldDB" id="A0A226BZ81"/>
<protein>
    <submittedName>
        <fullName evidence="1">Uncharacterized protein</fullName>
    </submittedName>
</protein>
<sequence length="89" mass="10744">MQNQISVTELIPYTPSEIAEEEYFFERIKIFINKVREERKELKNYRLYDVGLTIKENAIIVKLYFEWENTNETVEESDNSKVIDISEYL</sequence>
<reference evidence="1 2" key="1">
    <citation type="submission" date="2017-06" db="EMBL/GenBank/DDBJ databases">
        <title>Draft Genome Sequence of Natranaerobius trueperi halophilic, alkalithermophilic bacteria from soda lakes.</title>
        <authorList>
            <person name="Zhao B."/>
        </authorList>
    </citation>
    <scope>NUCLEOTIDE SEQUENCE [LARGE SCALE GENOMIC DNA]</scope>
    <source>
        <strain evidence="1 2">DSM 18760</strain>
    </source>
</reference>
<dbReference type="EMBL" id="NIQC01000018">
    <property type="protein sequence ID" value="OWZ83417.1"/>
    <property type="molecule type" value="Genomic_DNA"/>
</dbReference>
<dbReference type="Proteomes" id="UP000214588">
    <property type="component" value="Unassembled WGS sequence"/>
</dbReference>
<keyword evidence="2" id="KW-1185">Reference proteome</keyword>
<proteinExistence type="predicted"/>